<dbReference type="Proteomes" id="UP000187465">
    <property type="component" value="Unassembled WGS sequence"/>
</dbReference>
<dbReference type="Gene3D" id="3.60.20.10">
    <property type="entry name" value="Glutamine Phosphoribosylpyrophosphate, subunit 1, domain 1"/>
    <property type="match status" value="1"/>
</dbReference>
<dbReference type="RefSeq" id="WP_076179513.1">
    <property type="nucleotide sequence ID" value="NZ_MKQP01000040.1"/>
</dbReference>
<dbReference type="AlphaFoldDB" id="A0A1R0X1N9"/>
<dbReference type="SUPFAM" id="SSF56235">
    <property type="entry name" value="N-terminal nucleophile aminohydrolases (Ntn hydrolases)"/>
    <property type="match status" value="1"/>
</dbReference>
<reference evidence="1 2" key="1">
    <citation type="submission" date="2016-10" db="EMBL/GenBank/DDBJ databases">
        <title>Paenibacillus species isolates.</title>
        <authorList>
            <person name="Beno S.M."/>
        </authorList>
    </citation>
    <scope>NUCLEOTIDE SEQUENCE [LARGE SCALE GENOMIC DNA]</scope>
    <source>
        <strain evidence="1 2">FSL H7-0604</strain>
    </source>
</reference>
<sequence length="223" mass="25870">MTMVIAYAWQDKVVMMADSRSSRTDENGNMIEFEDDNEKIIPVQNWFSIGHAGLRKAYLGNGAYLEMDEVTNHFLKMNESTLSKQNGEQLLEGIVRTWNRTLSEKLQRNPLSLENRYCFALGSFVENKSGELEPKIHTYQSHFNEFQFGGRKAVIGDDAVYPIIMPYYEEDTDNWTLKETVDFYKKGFVEVMNQVETVGGPIDIFVLDRNPEKSYWLEHKPNN</sequence>
<evidence type="ECO:0000313" key="1">
    <source>
        <dbReference type="EMBL" id="OMD26746.1"/>
    </source>
</evidence>
<evidence type="ECO:0000313" key="2">
    <source>
        <dbReference type="Proteomes" id="UP000187465"/>
    </source>
</evidence>
<accession>A0A1R0X1N9</accession>
<protein>
    <submittedName>
        <fullName evidence="1">Uncharacterized protein</fullName>
    </submittedName>
</protein>
<proteinExistence type="predicted"/>
<dbReference type="EMBL" id="MKQP01000040">
    <property type="protein sequence ID" value="OMD26746.1"/>
    <property type="molecule type" value="Genomic_DNA"/>
</dbReference>
<gene>
    <name evidence="1" type="ORF">BJP51_26510</name>
</gene>
<dbReference type="InterPro" id="IPR029055">
    <property type="entry name" value="Ntn_hydrolases_N"/>
</dbReference>
<comment type="caution">
    <text evidence="1">The sequence shown here is derived from an EMBL/GenBank/DDBJ whole genome shotgun (WGS) entry which is preliminary data.</text>
</comment>
<name>A0A1R0X1N9_9BACL</name>
<organism evidence="1 2">
    <name type="scientific">Paenibacillus odorifer</name>
    <dbReference type="NCBI Taxonomy" id="189426"/>
    <lineage>
        <taxon>Bacteria</taxon>
        <taxon>Bacillati</taxon>
        <taxon>Bacillota</taxon>
        <taxon>Bacilli</taxon>
        <taxon>Bacillales</taxon>
        <taxon>Paenibacillaceae</taxon>
        <taxon>Paenibacillus</taxon>
    </lineage>
</organism>